<keyword evidence="1" id="KW-0812">Transmembrane</keyword>
<dbReference type="OrthoDB" id="1649543at2"/>
<feature type="transmembrane region" description="Helical" evidence="1">
    <location>
        <begin position="170"/>
        <end position="192"/>
    </location>
</feature>
<keyword evidence="1" id="KW-0472">Membrane</keyword>
<feature type="transmembrane region" description="Helical" evidence="1">
    <location>
        <begin position="301"/>
        <end position="318"/>
    </location>
</feature>
<gene>
    <name evidence="2" type="ORF">D4T97_015945</name>
</gene>
<reference evidence="2" key="1">
    <citation type="submission" date="2018-12" db="EMBL/GenBank/DDBJ databases">
        <authorList>
            <person name="Sun L."/>
            <person name="Chen Z."/>
        </authorList>
    </citation>
    <scope>NUCLEOTIDE SEQUENCE [LARGE SCALE GENOMIC DNA]</scope>
    <source>
        <strain evidence="2">3-2-2</strain>
    </source>
</reference>
<comment type="caution">
    <text evidence="2">The sequence shown here is derived from an EMBL/GenBank/DDBJ whole genome shotgun (WGS) entry which is preliminary data.</text>
</comment>
<organism evidence="2 3">
    <name type="scientific">Siminovitchia acidinfaciens</name>
    <dbReference type="NCBI Taxonomy" id="2321395"/>
    <lineage>
        <taxon>Bacteria</taxon>
        <taxon>Bacillati</taxon>
        <taxon>Bacillota</taxon>
        <taxon>Bacilli</taxon>
        <taxon>Bacillales</taxon>
        <taxon>Bacillaceae</taxon>
        <taxon>Siminovitchia</taxon>
    </lineage>
</organism>
<evidence type="ECO:0000256" key="1">
    <source>
        <dbReference type="SAM" id="Phobius"/>
    </source>
</evidence>
<feature type="transmembrane region" description="Helical" evidence="1">
    <location>
        <begin position="39"/>
        <end position="58"/>
    </location>
</feature>
<dbReference type="AlphaFoldDB" id="A0A429XVZ8"/>
<keyword evidence="3" id="KW-1185">Reference proteome</keyword>
<evidence type="ECO:0000313" key="3">
    <source>
        <dbReference type="Proteomes" id="UP000287156"/>
    </source>
</evidence>
<dbReference type="EMBL" id="QYTV02000008">
    <property type="protein sequence ID" value="RST72547.1"/>
    <property type="molecule type" value="Genomic_DNA"/>
</dbReference>
<feature type="transmembrane region" description="Helical" evidence="1">
    <location>
        <begin position="132"/>
        <end position="158"/>
    </location>
</feature>
<proteinExistence type="predicted"/>
<keyword evidence="1" id="KW-1133">Transmembrane helix</keyword>
<dbReference type="InterPro" id="IPR049458">
    <property type="entry name" value="EpsG-like"/>
</dbReference>
<protein>
    <submittedName>
        <fullName evidence="2">EpsG family protein</fullName>
    </submittedName>
</protein>
<name>A0A429XVZ8_9BACI</name>
<accession>A0A429XVZ8</accession>
<dbReference type="Pfam" id="PF14897">
    <property type="entry name" value="EpsG"/>
    <property type="match status" value="1"/>
</dbReference>
<feature type="transmembrane region" description="Helical" evidence="1">
    <location>
        <begin position="275"/>
        <end position="295"/>
    </location>
</feature>
<feature type="transmembrane region" description="Helical" evidence="1">
    <location>
        <begin position="245"/>
        <end position="263"/>
    </location>
</feature>
<feature type="transmembrane region" description="Helical" evidence="1">
    <location>
        <begin position="325"/>
        <end position="350"/>
    </location>
</feature>
<evidence type="ECO:0000313" key="2">
    <source>
        <dbReference type="EMBL" id="RST72547.1"/>
    </source>
</evidence>
<dbReference type="RefSeq" id="WP_126051755.1">
    <property type="nucleotide sequence ID" value="NZ_QYTV02000008.1"/>
</dbReference>
<feature type="transmembrane region" description="Helical" evidence="1">
    <location>
        <begin position="102"/>
        <end position="120"/>
    </location>
</feature>
<feature type="transmembrane region" description="Helical" evidence="1">
    <location>
        <begin position="204"/>
        <end position="225"/>
    </location>
</feature>
<sequence length="359" mass="41226">MTVLWINLAIVFILSFFARYFATAVVATGTTPPIRPNKILVLAALIPLVLISGLRSGIGDTFFYKHIYVINDFTWEYILSQKDIAFGILQMLLKKFSDDPQILILTTALITNVLIVYVLYKYSRMFELSMYVYITGGLFLVSMNGIRQVLAAAIIFTATKYLIEGNWIKYFLIVLLASAFHQSALILIPIYFFVRYKAWSKATLLLLVFSVVIVAGYAQFSSILFSALEETQYGHYSDFHEGGANAIRVAVNATPLLIAFLGREKFREIFPSSDYIVNMALIGFMFMIISTQNWIFARFSIYFSLYQLILISWIVKLFSDKNQRLIYYLLLICYLLYFFYENVISLNIIYESDFFGGSK</sequence>
<dbReference type="Proteomes" id="UP000287156">
    <property type="component" value="Unassembled WGS sequence"/>
</dbReference>
<feature type="transmembrane region" description="Helical" evidence="1">
    <location>
        <begin position="6"/>
        <end position="27"/>
    </location>
</feature>